<feature type="region of interest" description="Disordered" evidence="1">
    <location>
        <begin position="1"/>
        <end position="63"/>
    </location>
</feature>
<feature type="compositionally biased region" description="Basic and acidic residues" evidence="1">
    <location>
        <begin position="1"/>
        <end position="16"/>
    </location>
</feature>
<feature type="transmembrane region" description="Helical" evidence="2">
    <location>
        <begin position="100"/>
        <end position="133"/>
    </location>
</feature>
<accession>A0ABT5ZBT5</accession>
<evidence type="ECO:0000313" key="4">
    <source>
        <dbReference type="Proteomes" id="UP001220022"/>
    </source>
</evidence>
<organism evidence="3 4">
    <name type="scientific">Streptantibioticus ferralitis</name>
    <dbReference type="NCBI Taxonomy" id="236510"/>
    <lineage>
        <taxon>Bacteria</taxon>
        <taxon>Bacillati</taxon>
        <taxon>Actinomycetota</taxon>
        <taxon>Actinomycetes</taxon>
        <taxon>Kitasatosporales</taxon>
        <taxon>Streptomycetaceae</taxon>
        <taxon>Streptantibioticus</taxon>
    </lineage>
</organism>
<keyword evidence="4" id="KW-1185">Reference proteome</keyword>
<protein>
    <submittedName>
        <fullName evidence="3">DUF4190 domain-containing protein</fullName>
    </submittedName>
</protein>
<keyword evidence="2" id="KW-0812">Transmembrane</keyword>
<feature type="transmembrane region" description="Helical" evidence="2">
    <location>
        <begin position="154"/>
        <end position="177"/>
    </location>
</feature>
<comment type="caution">
    <text evidence="3">The sequence shown here is derived from an EMBL/GenBank/DDBJ whole genome shotgun (WGS) entry which is preliminary data.</text>
</comment>
<proteinExistence type="predicted"/>
<feature type="compositionally biased region" description="Pro residues" evidence="1">
    <location>
        <begin position="41"/>
        <end position="57"/>
    </location>
</feature>
<keyword evidence="2" id="KW-1133">Transmembrane helix</keyword>
<evidence type="ECO:0000313" key="3">
    <source>
        <dbReference type="EMBL" id="MDF2261249.1"/>
    </source>
</evidence>
<name>A0ABT5ZBT5_9ACTN</name>
<sequence>MSDEQPDRSRTERRDPWAPPQDAVPASPQHVPRQPQDQAAPPEPGAGPYPPPPPAVPYGPHQPYEGPYEPYPAPYPPGYGGYPYAAWLHPAPRNALGTAALVLGIVGTVAAITLFGVIVGLPLGVLALVFGIIGRHRARRGEATNGGQALSGAILGAAAIAVSIAVIALVATSYSSWFGGPDVALVSTGGTYDAPLAADGTAKFDDGTQVTVTTPQRFTPPAGADGYSAGDTAYRFTVTVRNTGDGDLHLGDYTYFGTAGTDQTDLQLISTSSGELAQDFPDVLRPGQVSKVVFAFDVPPGLTPLQFDFEPTTNHEDAYWELRLR</sequence>
<dbReference type="Proteomes" id="UP001220022">
    <property type="component" value="Unassembled WGS sequence"/>
</dbReference>
<evidence type="ECO:0000256" key="2">
    <source>
        <dbReference type="SAM" id="Phobius"/>
    </source>
</evidence>
<gene>
    <name evidence="3" type="ORF">P2L57_37680</name>
</gene>
<keyword evidence="2" id="KW-0472">Membrane</keyword>
<dbReference type="EMBL" id="JARHTQ010000051">
    <property type="protein sequence ID" value="MDF2261249.1"/>
    <property type="molecule type" value="Genomic_DNA"/>
</dbReference>
<dbReference type="RefSeq" id="WP_275822659.1">
    <property type="nucleotide sequence ID" value="NZ_BAAANM010000026.1"/>
</dbReference>
<evidence type="ECO:0000256" key="1">
    <source>
        <dbReference type="SAM" id="MobiDB-lite"/>
    </source>
</evidence>
<reference evidence="3 4" key="1">
    <citation type="submission" date="2023-03" db="EMBL/GenBank/DDBJ databases">
        <title>Draft genome sequence of type strain Streptomyces ferralitis JCM 14344.</title>
        <authorList>
            <person name="Klaysubun C."/>
            <person name="Duangmal K."/>
        </authorList>
    </citation>
    <scope>NUCLEOTIDE SEQUENCE [LARGE SCALE GENOMIC DNA]</scope>
    <source>
        <strain evidence="3 4">JCM 14344</strain>
    </source>
</reference>